<protein>
    <recommendedName>
        <fullName evidence="5">Transposase IS200-like domain-containing protein</fullName>
    </recommendedName>
</protein>
<evidence type="ECO:0008006" key="5">
    <source>
        <dbReference type="Google" id="ProtNLM"/>
    </source>
</evidence>
<dbReference type="GO" id="GO:0004803">
    <property type="term" value="F:transposase activity"/>
    <property type="evidence" value="ECO:0007669"/>
    <property type="project" value="InterPro"/>
</dbReference>
<dbReference type="PANTHER" id="PTHR36966:SF1">
    <property type="entry name" value="REP-ASSOCIATED TYROSINE TRANSPOSASE"/>
    <property type="match status" value="1"/>
</dbReference>
<evidence type="ECO:0000313" key="1">
    <source>
        <dbReference type="EMBL" id="QEM05945.1"/>
    </source>
</evidence>
<dbReference type="EMBL" id="CP071880">
    <property type="protein sequence ID" value="QTE51531.1"/>
    <property type="molecule type" value="Genomic_DNA"/>
</dbReference>
<dbReference type="EMBL" id="CP043451">
    <property type="protein sequence ID" value="QEM05945.1"/>
    <property type="molecule type" value="Genomic_DNA"/>
</dbReference>
<dbReference type="InterPro" id="IPR052715">
    <property type="entry name" value="RAYT_transposase"/>
</dbReference>
<reference evidence="2 4" key="2">
    <citation type="submission" date="2021-03" db="EMBL/GenBank/DDBJ databases">
        <title>Mucilaginibacter strains isolated from gold and copper mining confer multi heavy-metal resistance.</title>
        <authorList>
            <person name="Li Y."/>
        </authorList>
    </citation>
    <scope>NUCLEOTIDE SEQUENCE [LARGE SCALE GENOMIC DNA]</scope>
    <source>
        <strain evidence="2 4">P2-4</strain>
    </source>
</reference>
<accession>A0AAE6MJP6</accession>
<proteinExistence type="predicted"/>
<dbReference type="AlphaFoldDB" id="A0AAE6MJP6"/>
<evidence type="ECO:0000313" key="3">
    <source>
        <dbReference type="Proteomes" id="UP000250557"/>
    </source>
</evidence>
<sequence length="146" mass="16760">MEEKYQNKYRTSSPRLAGWDYGAHVLYFVTICTLNRVPYFGDILPNENNEALFLQSSIMGEFAHINWLKIPEINPFVELDEFVVMPDHLHGILFLTSLIKSIGKQINSVFKKIAWLLYCVAINHPLRNMRMTTASILLGSLVIMIG</sequence>
<dbReference type="Proteomes" id="UP000663940">
    <property type="component" value="Chromosome"/>
</dbReference>
<dbReference type="InterPro" id="IPR036515">
    <property type="entry name" value="Transposase_17_sf"/>
</dbReference>
<dbReference type="Proteomes" id="UP000250557">
    <property type="component" value="Chromosome"/>
</dbReference>
<dbReference type="RefSeq" id="WP_112658349.1">
    <property type="nucleotide sequence ID" value="NZ_CP043451.1"/>
</dbReference>
<reference evidence="1 3" key="1">
    <citation type="submission" date="2019-08" db="EMBL/GenBank/DDBJ databases">
        <title>Comparative genome analysis confer to the adaptation heavy metal polluted environment.</title>
        <authorList>
            <person name="Li Y."/>
        </authorList>
    </citation>
    <scope>NUCLEOTIDE SEQUENCE [LARGE SCALE GENOMIC DNA]</scope>
    <source>
        <strain evidence="1 3">P2</strain>
    </source>
</reference>
<dbReference type="PANTHER" id="PTHR36966">
    <property type="entry name" value="REP-ASSOCIATED TYROSINE TRANSPOSASE"/>
    <property type="match status" value="1"/>
</dbReference>
<organism evidence="1 3">
    <name type="scientific">Mucilaginibacter rubeus</name>
    <dbReference type="NCBI Taxonomy" id="2027860"/>
    <lineage>
        <taxon>Bacteria</taxon>
        <taxon>Pseudomonadati</taxon>
        <taxon>Bacteroidota</taxon>
        <taxon>Sphingobacteriia</taxon>
        <taxon>Sphingobacteriales</taxon>
        <taxon>Sphingobacteriaceae</taxon>
        <taxon>Mucilaginibacter</taxon>
    </lineage>
</organism>
<name>A0AAE6MJP6_9SPHI</name>
<keyword evidence="4" id="KW-1185">Reference proteome</keyword>
<dbReference type="Gene3D" id="3.30.70.1290">
    <property type="entry name" value="Transposase IS200-like"/>
    <property type="match status" value="1"/>
</dbReference>
<evidence type="ECO:0000313" key="2">
    <source>
        <dbReference type="EMBL" id="QTE51531.1"/>
    </source>
</evidence>
<dbReference type="GO" id="GO:0006313">
    <property type="term" value="P:DNA transposition"/>
    <property type="evidence" value="ECO:0007669"/>
    <property type="project" value="InterPro"/>
</dbReference>
<dbReference type="GO" id="GO:0043565">
    <property type="term" value="F:sequence-specific DNA binding"/>
    <property type="evidence" value="ECO:0007669"/>
    <property type="project" value="TreeGrafter"/>
</dbReference>
<gene>
    <name evidence="1" type="ORF">DIU31_021425</name>
    <name evidence="2" type="ORF">J3L21_06055</name>
</gene>
<dbReference type="SUPFAM" id="SSF143422">
    <property type="entry name" value="Transposase IS200-like"/>
    <property type="match status" value="1"/>
</dbReference>
<evidence type="ECO:0000313" key="4">
    <source>
        <dbReference type="Proteomes" id="UP000663940"/>
    </source>
</evidence>